<dbReference type="InterPro" id="IPR032687">
    <property type="entry name" value="AraC-type_N"/>
</dbReference>
<dbReference type="InterPro" id="IPR018060">
    <property type="entry name" value="HTH_AraC"/>
</dbReference>
<dbReference type="STRING" id="192903.SAMN04488513_10717"/>
<evidence type="ECO:0000256" key="2">
    <source>
        <dbReference type="ARBA" id="ARBA00023125"/>
    </source>
</evidence>
<dbReference type="GO" id="GO:0005829">
    <property type="term" value="C:cytosol"/>
    <property type="evidence" value="ECO:0007669"/>
    <property type="project" value="TreeGrafter"/>
</dbReference>
<keyword evidence="2" id="KW-0238">DNA-binding</keyword>
<dbReference type="GO" id="GO:0003700">
    <property type="term" value="F:DNA-binding transcription factor activity"/>
    <property type="evidence" value="ECO:0007669"/>
    <property type="project" value="InterPro"/>
</dbReference>
<evidence type="ECO:0000256" key="1">
    <source>
        <dbReference type="ARBA" id="ARBA00023015"/>
    </source>
</evidence>
<feature type="domain" description="HTH araC/xylS-type" evidence="4">
    <location>
        <begin position="230"/>
        <end position="328"/>
    </location>
</feature>
<reference evidence="6" key="1">
    <citation type="submission" date="2016-11" db="EMBL/GenBank/DDBJ databases">
        <authorList>
            <person name="Varghese N."/>
            <person name="Submissions S."/>
        </authorList>
    </citation>
    <scope>NUCLEOTIDE SEQUENCE [LARGE SCALE GENOMIC DNA]</scope>
    <source>
        <strain evidence="6">DSM 19858</strain>
    </source>
</reference>
<dbReference type="Pfam" id="PF12833">
    <property type="entry name" value="HTH_18"/>
    <property type="match status" value="1"/>
</dbReference>
<dbReference type="SMART" id="SM00342">
    <property type="entry name" value="HTH_ARAC"/>
    <property type="match status" value="1"/>
</dbReference>
<dbReference type="Gene3D" id="1.10.10.60">
    <property type="entry name" value="Homeodomain-like"/>
    <property type="match status" value="1"/>
</dbReference>
<dbReference type="Pfam" id="PF12625">
    <property type="entry name" value="Arabinose_bd"/>
    <property type="match status" value="1"/>
</dbReference>
<keyword evidence="6" id="KW-1185">Reference proteome</keyword>
<name>A0A1M6L4F6_9FLAO</name>
<dbReference type="PANTHER" id="PTHR47894">
    <property type="entry name" value="HTH-TYPE TRANSCRIPTIONAL REGULATOR GADX"/>
    <property type="match status" value="1"/>
</dbReference>
<dbReference type="InterPro" id="IPR009057">
    <property type="entry name" value="Homeodomain-like_sf"/>
</dbReference>
<keyword evidence="1" id="KW-0805">Transcription regulation</keyword>
<gene>
    <name evidence="5" type="ORF">SAMN04488513_10717</name>
</gene>
<keyword evidence="3" id="KW-0804">Transcription</keyword>
<protein>
    <submittedName>
        <fullName evidence="5">Transcriptional regulator, AraC family</fullName>
    </submittedName>
</protein>
<dbReference type="SUPFAM" id="SSF46689">
    <property type="entry name" value="Homeodomain-like"/>
    <property type="match status" value="1"/>
</dbReference>
<dbReference type="PANTHER" id="PTHR47894:SF1">
    <property type="entry name" value="HTH-TYPE TRANSCRIPTIONAL REGULATOR VQSM"/>
    <property type="match status" value="1"/>
</dbReference>
<dbReference type="GO" id="GO:0000976">
    <property type="term" value="F:transcription cis-regulatory region binding"/>
    <property type="evidence" value="ECO:0007669"/>
    <property type="project" value="TreeGrafter"/>
</dbReference>
<sequence length="329" mass="37223">MKYFSVNLYRKMLDCAIEEGLSRESLMDLTTPINALDSLQVVSAEEFLTLHELLADKLGHGFAVRVGQKMVIEDYGVLGLSWRTCSTVGEIFERSERYFKLLSNTFDWQIKKEGSISHIVLNREAHRKGMELSTEASLSATVVVLQAMSEKDISPIQVSFKHKEPKDLTSHKAAFNCPILFDRPQYSISYKTADLNLRTAKADASINRYLLQQVDEKAKGIKIPGNKFVRDVEALIKDALPTGIPSIHYISDLAAMSNRTLTRRLSEAGVTYRDLVKKTQEKIAKEMLRKNTVSIGEIAFLTGFSEQSAFNRAFKKWTDLTPSEFRKNN</sequence>
<dbReference type="PROSITE" id="PS01124">
    <property type="entry name" value="HTH_ARAC_FAMILY_2"/>
    <property type="match status" value="1"/>
</dbReference>
<organism evidence="5 6">
    <name type="scientific">Pseudozobellia thermophila</name>
    <dbReference type="NCBI Taxonomy" id="192903"/>
    <lineage>
        <taxon>Bacteria</taxon>
        <taxon>Pseudomonadati</taxon>
        <taxon>Bacteroidota</taxon>
        <taxon>Flavobacteriia</taxon>
        <taxon>Flavobacteriales</taxon>
        <taxon>Flavobacteriaceae</taxon>
        <taxon>Pseudozobellia</taxon>
    </lineage>
</organism>
<evidence type="ECO:0000256" key="3">
    <source>
        <dbReference type="ARBA" id="ARBA00023163"/>
    </source>
</evidence>
<dbReference type="Proteomes" id="UP000184543">
    <property type="component" value="Unassembled WGS sequence"/>
</dbReference>
<dbReference type="EMBL" id="FQYU01000007">
    <property type="protein sequence ID" value="SHJ66087.1"/>
    <property type="molecule type" value="Genomic_DNA"/>
</dbReference>
<evidence type="ECO:0000313" key="6">
    <source>
        <dbReference type="Proteomes" id="UP000184543"/>
    </source>
</evidence>
<accession>A0A1M6L4F6</accession>
<dbReference type="PRINTS" id="PR00032">
    <property type="entry name" value="HTHARAC"/>
</dbReference>
<evidence type="ECO:0000259" key="4">
    <source>
        <dbReference type="PROSITE" id="PS01124"/>
    </source>
</evidence>
<evidence type="ECO:0000313" key="5">
    <source>
        <dbReference type="EMBL" id="SHJ66087.1"/>
    </source>
</evidence>
<dbReference type="OrthoDB" id="5582699at2"/>
<dbReference type="InterPro" id="IPR020449">
    <property type="entry name" value="Tscrpt_reg_AraC-type_HTH"/>
</dbReference>
<proteinExistence type="predicted"/>
<dbReference type="AlphaFoldDB" id="A0A1M6L4F6"/>
<dbReference type="RefSeq" id="WP_072994780.1">
    <property type="nucleotide sequence ID" value="NZ_FQYU01000007.1"/>
</dbReference>